<organism evidence="2 3">
    <name type="scientific">Orlajensenia leifsoniae</name>
    <dbReference type="NCBI Taxonomy" id="2561933"/>
    <lineage>
        <taxon>Bacteria</taxon>
        <taxon>Bacillati</taxon>
        <taxon>Actinomycetota</taxon>
        <taxon>Actinomycetes</taxon>
        <taxon>Micrococcales</taxon>
        <taxon>Microbacteriaceae</taxon>
        <taxon>Orlajensenia</taxon>
    </lineage>
</organism>
<dbReference type="SUPFAM" id="SSF54427">
    <property type="entry name" value="NTF2-like"/>
    <property type="match status" value="1"/>
</dbReference>
<feature type="domain" description="SnoaL-like" evidence="1">
    <location>
        <begin position="2"/>
        <end position="117"/>
    </location>
</feature>
<name>A0A4Y9R6J0_9MICO</name>
<reference evidence="2 3" key="1">
    <citation type="journal article" date="2018" name="J. Microbiol.">
        <title>Leifsonia flava sp. nov., a novel actinobacterium isolated from the rhizosphere of Aquilegia viridiflora.</title>
        <authorList>
            <person name="Cai Y."/>
            <person name="Tao W.Z."/>
            <person name="Ma Y.J."/>
            <person name="Cheng J."/>
            <person name="Zhang M.Y."/>
            <person name="Zhang Y.X."/>
        </authorList>
    </citation>
    <scope>NUCLEOTIDE SEQUENCE [LARGE SCALE GENOMIC DNA]</scope>
    <source>
        <strain evidence="2 3">SYP-B2174</strain>
    </source>
</reference>
<gene>
    <name evidence="2" type="ORF">E4M00_03000</name>
</gene>
<dbReference type="AlphaFoldDB" id="A0A4Y9R6J0"/>
<keyword evidence="3" id="KW-1185">Reference proteome</keyword>
<evidence type="ECO:0000259" key="1">
    <source>
        <dbReference type="Pfam" id="PF13577"/>
    </source>
</evidence>
<sequence length="131" mass="14489">MLQARLCRSAARRAWDEFNGRFTENAQLRVYGVNGALDCFAFGSEIGHVINARLGSGQLTVRAGCEELTVLSATRAEGIWAVEYFVPPSGKRGGLHGIAELHQTYEQHSGRWLIRSVDLTHPILEARILPT</sequence>
<comment type="caution">
    <text evidence="2">The sequence shown here is derived from an EMBL/GenBank/DDBJ whole genome shotgun (WGS) entry which is preliminary data.</text>
</comment>
<proteinExistence type="predicted"/>
<protein>
    <recommendedName>
        <fullName evidence="1">SnoaL-like domain-containing protein</fullName>
    </recommendedName>
</protein>
<dbReference type="InterPro" id="IPR037401">
    <property type="entry name" value="SnoaL-like"/>
</dbReference>
<dbReference type="Proteomes" id="UP000298127">
    <property type="component" value="Unassembled WGS sequence"/>
</dbReference>
<dbReference type="Pfam" id="PF13577">
    <property type="entry name" value="SnoaL_4"/>
    <property type="match status" value="1"/>
</dbReference>
<evidence type="ECO:0000313" key="3">
    <source>
        <dbReference type="Proteomes" id="UP000298127"/>
    </source>
</evidence>
<evidence type="ECO:0000313" key="2">
    <source>
        <dbReference type="EMBL" id="TFW00170.1"/>
    </source>
</evidence>
<accession>A0A4Y9R6J0</accession>
<dbReference type="InterPro" id="IPR032710">
    <property type="entry name" value="NTF2-like_dom_sf"/>
</dbReference>
<dbReference type="Gene3D" id="3.10.450.50">
    <property type="match status" value="1"/>
</dbReference>
<dbReference type="EMBL" id="SPQZ01000001">
    <property type="protein sequence ID" value="TFW00170.1"/>
    <property type="molecule type" value="Genomic_DNA"/>
</dbReference>